<dbReference type="GO" id="GO:0006270">
    <property type="term" value="P:DNA replication initiation"/>
    <property type="evidence" value="ECO:0007669"/>
    <property type="project" value="TreeGrafter"/>
</dbReference>
<dbReference type="InterPro" id="IPR042115">
    <property type="entry name" value="PriA_3primeBD_sf"/>
</dbReference>
<dbReference type="Pfam" id="PF00271">
    <property type="entry name" value="Helicase_C"/>
    <property type="match status" value="1"/>
</dbReference>
<gene>
    <name evidence="12 15" type="primary">priA</name>
    <name evidence="15" type="ORF">FYJ66_01830</name>
</gene>
<feature type="binding site" evidence="12">
    <location>
        <position position="369"/>
    </location>
    <ligand>
        <name>Zn(2+)</name>
        <dbReference type="ChEBI" id="CHEBI:29105"/>
        <label>1</label>
    </ligand>
</feature>
<dbReference type="GO" id="GO:0003677">
    <property type="term" value="F:DNA binding"/>
    <property type="evidence" value="ECO:0007669"/>
    <property type="project" value="UniProtKB-UniRule"/>
</dbReference>
<name>A0A6A8M938_9FIRM</name>
<feature type="domain" description="Helicase C-terminal" evidence="14">
    <location>
        <begin position="404"/>
        <end position="571"/>
    </location>
</feature>
<dbReference type="PANTHER" id="PTHR30580:SF0">
    <property type="entry name" value="PRIMOSOMAL PROTEIN N"/>
    <property type="match status" value="1"/>
</dbReference>
<dbReference type="InterPro" id="IPR014001">
    <property type="entry name" value="Helicase_ATP-bd"/>
</dbReference>
<dbReference type="Pfam" id="PF17764">
    <property type="entry name" value="PriA_3primeBD"/>
    <property type="match status" value="1"/>
</dbReference>
<dbReference type="InterPro" id="IPR005259">
    <property type="entry name" value="PriA"/>
</dbReference>
<keyword evidence="3 12" id="KW-0479">Metal-binding</keyword>
<evidence type="ECO:0000256" key="3">
    <source>
        <dbReference type="ARBA" id="ARBA00022723"/>
    </source>
</evidence>
<dbReference type="PROSITE" id="PS51192">
    <property type="entry name" value="HELICASE_ATP_BIND_1"/>
    <property type="match status" value="1"/>
</dbReference>
<dbReference type="Pfam" id="PF00270">
    <property type="entry name" value="DEAD"/>
    <property type="match status" value="1"/>
</dbReference>
<dbReference type="RefSeq" id="WP_154571798.1">
    <property type="nucleotide sequence ID" value="NZ_VUNB01000001.1"/>
</dbReference>
<evidence type="ECO:0000259" key="13">
    <source>
        <dbReference type="PROSITE" id="PS51192"/>
    </source>
</evidence>
<reference evidence="15" key="1">
    <citation type="submission" date="2019-09" db="EMBL/GenBank/DDBJ databases">
        <title>In-depth cultivation of the pig gut microbiome towards novel bacterial diversity and tailored functional studies.</title>
        <authorList>
            <person name="Wylensek D."/>
            <person name="Hitch T.C.A."/>
            <person name="Clavel T."/>
        </authorList>
    </citation>
    <scope>NUCLEOTIDE SEQUENCE</scope>
    <source>
        <strain evidence="15">RF-744-FAT-WT-3</strain>
    </source>
</reference>
<keyword evidence="1 12" id="KW-0639">Primosome</keyword>
<dbReference type="InterPro" id="IPR040498">
    <property type="entry name" value="PriA_CRR"/>
</dbReference>
<feature type="binding site" evidence="12">
    <location>
        <position position="372"/>
    </location>
    <ligand>
        <name>Zn(2+)</name>
        <dbReference type="ChEBI" id="CHEBI:29105"/>
        <label>1</label>
    </ligand>
</feature>
<dbReference type="SMART" id="SM00487">
    <property type="entry name" value="DEXDc"/>
    <property type="match status" value="1"/>
</dbReference>
<dbReference type="FunFam" id="3.40.50.300:FF:000489">
    <property type="entry name" value="Primosome assembly protein PriA"/>
    <property type="match status" value="1"/>
</dbReference>
<evidence type="ECO:0000256" key="7">
    <source>
        <dbReference type="ARBA" id="ARBA00022833"/>
    </source>
</evidence>
<dbReference type="GO" id="GO:0005524">
    <property type="term" value="F:ATP binding"/>
    <property type="evidence" value="ECO:0007669"/>
    <property type="project" value="UniProtKB-UniRule"/>
</dbReference>
<evidence type="ECO:0000259" key="14">
    <source>
        <dbReference type="PROSITE" id="PS51194"/>
    </source>
</evidence>
<dbReference type="AlphaFoldDB" id="A0A6A8M938"/>
<dbReference type="GO" id="GO:0006269">
    <property type="term" value="P:DNA replication, synthesis of primer"/>
    <property type="evidence" value="ECO:0007669"/>
    <property type="project" value="UniProtKB-KW"/>
</dbReference>
<keyword evidence="2 12" id="KW-0235">DNA replication</keyword>
<dbReference type="EMBL" id="VUNB01000001">
    <property type="protein sequence ID" value="MST68334.1"/>
    <property type="molecule type" value="Genomic_DNA"/>
</dbReference>
<comment type="catalytic activity">
    <reaction evidence="11 12">
        <text>ATP + H2O = ADP + phosphate + H(+)</text>
        <dbReference type="Rhea" id="RHEA:13065"/>
        <dbReference type="ChEBI" id="CHEBI:15377"/>
        <dbReference type="ChEBI" id="CHEBI:15378"/>
        <dbReference type="ChEBI" id="CHEBI:30616"/>
        <dbReference type="ChEBI" id="CHEBI:43474"/>
        <dbReference type="ChEBI" id="CHEBI:456216"/>
        <dbReference type="EC" id="5.6.2.4"/>
    </reaction>
</comment>
<dbReference type="Gene3D" id="3.40.50.300">
    <property type="entry name" value="P-loop containing nucleotide triphosphate hydrolases"/>
    <property type="match status" value="2"/>
</dbReference>
<dbReference type="GO" id="GO:0006302">
    <property type="term" value="P:double-strand break repair"/>
    <property type="evidence" value="ECO:0007669"/>
    <property type="project" value="InterPro"/>
</dbReference>
<dbReference type="InterPro" id="IPR001650">
    <property type="entry name" value="Helicase_C-like"/>
</dbReference>
<dbReference type="CDD" id="cd18804">
    <property type="entry name" value="SF2_C_priA"/>
    <property type="match status" value="1"/>
</dbReference>
<evidence type="ECO:0000256" key="5">
    <source>
        <dbReference type="ARBA" id="ARBA00022801"/>
    </source>
</evidence>
<sequence>MQYVSVVIDNKSQYTDTYYTYRAPDHVCVGDKVLVSFGKRKKLTEGYVFETGVKTELKDSVIKDISEVDKKRSLNKEMISTAVWMRNRYGIKFIDGIKMFAVGGKRDTRKQLKVEDLPGEEENIRLSPEQQRAADTISRKLEMNQSAAFLLKGVTNSGKTEVYMRAAEKAVSLGKTVIVLASEIALAAQVQRRFEKRFGKDMVAVLHSRLTTSQKLSEWLRIREGQAKIVVGARTAVFAPADNIGLIVIDEEHESTYKSDHNPKYETVDVAYKRCMLNNAVLLLGSATPSIVSYSRAMEGIYQLIRMDNRIGTSVMPDVEIVDMKDEIRAGNRNPVSRRLYDGIKETLDRNEQVILFLNRRGFAPAIICRECGERLKCPDCGISLTFHKSFGGAMCHYCGRVFKLPEKCPECGTGSLQLLGAGTEKIQEQVQELFPDKVVGRFDLDTATSQKDIDKTIGDFEKGKTHILIGTQILAKGLDFRNVGLVGVVLADTTLNIPDYRSSERTYQLITQVAGRAGRGSGRSQVIIQTYEPEDQSILAAAKMDYEGFYETELLHRRIMNYPPYSDIIAISFTGSDEKVTSEQLMEKAEDFRRRLIGLSRGIEGGQILAVRPDNLKPGGREKVTFMIKAPKGTRSGYVHFYMEERGKYITSKENFNIEIDINPY</sequence>
<dbReference type="HAMAP" id="MF_00983">
    <property type="entry name" value="PriA"/>
    <property type="match status" value="1"/>
</dbReference>
<evidence type="ECO:0000256" key="11">
    <source>
        <dbReference type="ARBA" id="ARBA00048988"/>
    </source>
</evidence>
<dbReference type="InterPro" id="IPR011545">
    <property type="entry name" value="DEAD/DEAH_box_helicase_dom"/>
</dbReference>
<keyword evidence="7 12" id="KW-0862">Zinc</keyword>
<keyword evidence="4 12" id="KW-0547">Nucleotide-binding</keyword>
<accession>A0A6A8M938</accession>
<protein>
    <recommendedName>
        <fullName evidence="12">Replication restart protein PriA</fullName>
    </recommendedName>
    <alternativeName>
        <fullName evidence="12">ATP-dependent DNA helicase PriA</fullName>
        <ecNumber evidence="12">5.6.2.4</ecNumber>
    </alternativeName>
    <alternativeName>
        <fullName evidence="12">DNA 3'-5' helicase PriA</fullName>
    </alternativeName>
</protein>
<dbReference type="SUPFAM" id="SSF52540">
    <property type="entry name" value="P-loop containing nucleoside triphosphate hydrolases"/>
    <property type="match status" value="2"/>
</dbReference>
<comment type="similarity">
    <text evidence="12">Belongs to the helicase family. PriA subfamily.</text>
</comment>
<feature type="domain" description="Helicase ATP-binding" evidence="13">
    <location>
        <begin position="140"/>
        <end position="307"/>
    </location>
</feature>
<comment type="function">
    <text evidence="12">Initiates the restart of stalled replication forks, which reloads the replicative helicase on sites other than the origin of replication. Recognizes and binds to abandoned replication forks and remodels them to uncover a helicase loading site. Promotes assembly of the primosome at these replication forks.</text>
</comment>
<feature type="binding site" evidence="12">
    <location>
        <position position="381"/>
    </location>
    <ligand>
        <name>Zn(2+)</name>
        <dbReference type="ChEBI" id="CHEBI:29105"/>
        <label>2</label>
    </ligand>
</feature>
<dbReference type="GO" id="GO:0043138">
    <property type="term" value="F:3'-5' DNA helicase activity"/>
    <property type="evidence" value="ECO:0007669"/>
    <property type="project" value="UniProtKB-EC"/>
</dbReference>
<dbReference type="NCBIfam" id="TIGR00595">
    <property type="entry name" value="priA"/>
    <property type="match status" value="1"/>
</dbReference>
<dbReference type="GO" id="GO:0006310">
    <property type="term" value="P:DNA recombination"/>
    <property type="evidence" value="ECO:0007669"/>
    <property type="project" value="InterPro"/>
</dbReference>
<comment type="cofactor">
    <cofactor evidence="12">
        <name>Zn(2+)</name>
        <dbReference type="ChEBI" id="CHEBI:29105"/>
    </cofactor>
    <text evidence="12">Binds 2 zinc ions per subunit.</text>
</comment>
<dbReference type="Gene3D" id="3.40.1440.60">
    <property type="entry name" value="PriA, 3(prime) DNA-binding domain"/>
    <property type="match status" value="1"/>
</dbReference>
<evidence type="ECO:0000256" key="2">
    <source>
        <dbReference type="ARBA" id="ARBA00022705"/>
    </source>
</evidence>
<comment type="subunit">
    <text evidence="12">Component of the replication restart primosome.</text>
</comment>
<dbReference type="Pfam" id="PF18319">
    <property type="entry name" value="Zn_ribbon_PriA"/>
    <property type="match status" value="1"/>
</dbReference>
<dbReference type="GO" id="GO:0016787">
    <property type="term" value="F:hydrolase activity"/>
    <property type="evidence" value="ECO:0007669"/>
    <property type="project" value="UniProtKB-KW"/>
</dbReference>
<feature type="binding site" evidence="12">
    <location>
        <position position="396"/>
    </location>
    <ligand>
        <name>Zn(2+)</name>
        <dbReference type="ChEBI" id="CHEBI:29105"/>
        <label>2</label>
    </ligand>
</feature>
<feature type="binding site" evidence="12">
    <location>
        <position position="399"/>
    </location>
    <ligand>
        <name>Zn(2+)</name>
        <dbReference type="ChEBI" id="CHEBI:29105"/>
        <label>2</label>
    </ligand>
</feature>
<organism evidence="15">
    <name type="scientific">Baileyella intestinalis</name>
    <dbReference type="NCBI Taxonomy" id="2606709"/>
    <lineage>
        <taxon>Bacteria</taxon>
        <taxon>Bacillati</taxon>
        <taxon>Bacillota</taxon>
        <taxon>Clostridia</taxon>
        <taxon>Peptostreptococcales</taxon>
        <taxon>Anaerovoracaceae</taxon>
        <taxon>Baileyella</taxon>
    </lineage>
</organism>
<evidence type="ECO:0000256" key="12">
    <source>
        <dbReference type="HAMAP-Rule" id="MF_00983"/>
    </source>
</evidence>
<comment type="catalytic activity">
    <reaction evidence="12">
        <text>Couples ATP hydrolysis with the unwinding of duplex DNA by translocating in the 3'-5' direction.</text>
        <dbReference type="EC" id="5.6.2.4"/>
    </reaction>
</comment>
<dbReference type="CDD" id="cd17929">
    <property type="entry name" value="DEXHc_priA"/>
    <property type="match status" value="1"/>
</dbReference>
<dbReference type="EC" id="5.6.2.4" evidence="12"/>
<feature type="binding site" evidence="12">
    <location>
        <position position="412"/>
    </location>
    <ligand>
        <name>Zn(2+)</name>
        <dbReference type="ChEBI" id="CHEBI:29105"/>
        <label>1</label>
    </ligand>
</feature>
<evidence type="ECO:0000256" key="9">
    <source>
        <dbReference type="ARBA" id="ARBA00023125"/>
    </source>
</evidence>
<keyword evidence="8 12" id="KW-0067">ATP-binding</keyword>
<dbReference type="InterPro" id="IPR041222">
    <property type="entry name" value="PriA_3primeBD"/>
</dbReference>
<dbReference type="GO" id="GO:1990077">
    <property type="term" value="C:primosome complex"/>
    <property type="evidence" value="ECO:0007669"/>
    <property type="project" value="UniProtKB-UniRule"/>
</dbReference>
<keyword evidence="9 12" id="KW-0238">DNA-binding</keyword>
<proteinExistence type="inferred from homology"/>
<feature type="binding site" evidence="12">
    <location>
        <position position="409"/>
    </location>
    <ligand>
        <name>Zn(2+)</name>
        <dbReference type="ChEBI" id="CHEBI:29105"/>
        <label>1</label>
    </ligand>
</feature>
<evidence type="ECO:0000256" key="1">
    <source>
        <dbReference type="ARBA" id="ARBA00022515"/>
    </source>
</evidence>
<dbReference type="InterPro" id="IPR027417">
    <property type="entry name" value="P-loop_NTPase"/>
</dbReference>
<evidence type="ECO:0000256" key="10">
    <source>
        <dbReference type="ARBA" id="ARBA00023235"/>
    </source>
</evidence>
<evidence type="ECO:0000256" key="8">
    <source>
        <dbReference type="ARBA" id="ARBA00022840"/>
    </source>
</evidence>
<evidence type="ECO:0000256" key="6">
    <source>
        <dbReference type="ARBA" id="ARBA00022806"/>
    </source>
</evidence>
<evidence type="ECO:0000256" key="4">
    <source>
        <dbReference type="ARBA" id="ARBA00022741"/>
    </source>
</evidence>
<dbReference type="SMART" id="SM00490">
    <property type="entry name" value="HELICc"/>
    <property type="match status" value="1"/>
</dbReference>
<feature type="binding site" evidence="12">
    <location>
        <position position="378"/>
    </location>
    <ligand>
        <name>Zn(2+)</name>
        <dbReference type="ChEBI" id="CHEBI:29105"/>
        <label>2</label>
    </ligand>
</feature>
<keyword evidence="6 12" id="KW-0347">Helicase</keyword>
<comment type="caution">
    <text evidence="15">The sequence shown here is derived from an EMBL/GenBank/DDBJ whole genome shotgun (WGS) entry which is preliminary data.</text>
</comment>
<dbReference type="PANTHER" id="PTHR30580">
    <property type="entry name" value="PRIMOSOMAL PROTEIN N"/>
    <property type="match status" value="1"/>
</dbReference>
<dbReference type="GO" id="GO:0008270">
    <property type="term" value="F:zinc ion binding"/>
    <property type="evidence" value="ECO:0007669"/>
    <property type="project" value="UniProtKB-UniRule"/>
</dbReference>
<keyword evidence="10 12" id="KW-0413">Isomerase</keyword>
<keyword evidence="5 12" id="KW-0378">Hydrolase</keyword>
<evidence type="ECO:0000313" key="15">
    <source>
        <dbReference type="EMBL" id="MST68334.1"/>
    </source>
</evidence>
<dbReference type="PROSITE" id="PS51194">
    <property type="entry name" value="HELICASE_CTER"/>
    <property type="match status" value="1"/>
</dbReference>